<evidence type="ECO:0000313" key="2">
    <source>
        <dbReference type="Proteomes" id="UP000076798"/>
    </source>
</evidence>
<evidence type="ECO:0000313" key="1">
    <source>
        <dbReference type="EMBL" id="KZT31425.1"/>
    </source>
</evidence>
<protein>
    <submittedName>
        <fullName evidence="1">Uncharacterized protein</fullName>
    </submittedName>
</protein>
<organism evidence="1 2">
    <name type="scientific">Sistotremastrum suecicum HHB10207 ss-3</name>
    <dbReference type="NCBI Taxonomy" id="1314776"/>
    <lineage>
        <taxon>Eukaryota</taxon>
        <taxon>Fungi</taxon>
        <taxon>Dikarya</taxon>
        <taxon>Basidiomycota</taxon>
        <taxon>Agaricomycotina</taxon>
        <taxon>Agaricomycetes</taxon>
        <taxon>Sistotremastrales</taxon>
        <taxon>Sistotremastraceae</taxon>
        <taxon>Sistotremastrum</taxon>
    </lineage>
</organism>
<keyword evidence="2" id="KW-1185">Reference proteome</keyword>
<name>A0A165WQG0_9AGAM</name>
<gene>
    <name evidence="1" type="ORF">SISSUDRAFT_961052</name>
</gene>
<dbReference type="InterPro" id="IPR036397">
    <property type="entry name" value="RNaseH_sf"/>
</dbReference>
<dbReference type="STRING" id="1314776.A0A165WQG0"/>
<proteinExistence type="predicted"/>
<dbReference type="EMBL" id="KV428589">
    <property type="protein sequence ID" value="KZT31425.1"/>
    <property type="molecule type" value="Genomic_DNA"/>
</dbReference>
<dbReference type="GO" id="GO:0003676">
    <property type="term" value="F:nucleic acid binding"/>
    <property type="evidence" value="ECO:0007669"/>
    <property type="project" value="InterPro"/>
</dbReference>
<dbReference type="AlphaFoldDB" id="A0A165WQG0"/>
<sequence>VRESILKICGDNIKQWPILLHHVMWADRTTTRKATGHSPYYMVHGIEPLMPFDIAEATYLVPDITQPLSQKTLIELRTQQLLHRQADLDQAQEQVAERRRQAAAQYEKRLHAVIQDFDFPPRSLVLVRNVTIDSDISRKYAKRYNGPYIVVKRWPHGSYTLAELDGTISRLRFSANRLVPYHTRSPVPI</sequence>
<dbReference type="OrthoDB" id="444848at2759"/>
<accession>A0A165WQG0</accession>
<feature type="non-terminal residue" evidence="1">
    <location>
        <position position="1"/>
    </location>
</feature>
<reference evidence="1 2" key="1">
    <citation type="journal article" date="2016" name="Mol. Biol. Evol.">
        <title>Comparative Genomics of Early-Diverging Mushroom-Forming Fungi Provides Insights into the Origins of Lignocellulose Decay Capabilities.</title>
        <authorList>
            <person name="Nagy L.G."/>
            <person name="Riley R."/>
            <person name="Tritt A."/>
            <person name="Adam C."/>
            <person name="Daum C."/>
            <person name="Floudas D."/>
            <person name="Sun H."/>
            <person name="Yadav J.S."/>
            <person name="Pangilinan J."/>
            <person name="Larsson K.H."/>
            <person name="Matsuura K."/>
            <person name="Barry K."/>
            <person name="Labutti K."/>
            <person name="Kuo R."/>
            <person name="Ohm R.A."/>
            <person name="Bhattacharya S.S."/>
            <person name="Shirouzu T."/>
            <person name="Yoshinaga Y."/>
            <person name="Martin F.M."/>
            <person name="Grigoriev I.V."/>
            <person name="Hibbett D.S."/>
        </authorList>
    </citation>
    <scope>NUCLEOTIDE SEQUENCE [LARGE SCALE GENOMIC DNA]</scope>
    <source>
        <strain evidence="1 2">HHB10207 ss-3</strain>
    </source>
</reference>
<feature type="non-terminal residue" evidence="1">
    <location>
        <position position="189"/>
    </location>
</feature>
<dbReference type="Gene3D" id="3.30.420.10">
    <property type="entry name" value="Ribonuclease H-like superfamily/Ribonuclease H"/>
    <property type="match status" value="1"/>
</dbReference>
<dbReference type="Proteomes" id="UP000076798">
    <property type="component" value="Unassembled WGS sequence"/>
</dbReference>